<keyword evidence="2" id="KW-0645">Protease</keyword>
<dbReference type="InterPro" id="IPR011659">
    <property type="entry name" value="WD40"/>
</dbReference>
<sequence>MNTASTSHTDATAYVEEFFARTRGGADFVITTATDLDLAPDGGRIAFTAVVATAGEPDPVRHIAVIDVATSRLTHWGPGHAPRWDPSGSRLAWLTDKHITVRELDSDSRPRTFPVEGVPEYLLWRPDGSALLVGVAEYGAARSDVDGSGLMRVDAAERQPGVPVVEAGRARPRSGGRGVWLLDPASGDGTRVSPPEATVWQAAWAGGSSILCVTSDDPSESAWYGAELAVLDPATRTLRPLPSGDGQAALPAANPSGSRLSAVIGAMSDRGLYVGDLVLIDPDDGTYTAVALGGVDVTSQHWDGDTTIVFAGMRGLDTVIGRYHVDTCTTEVLGVLEATCGAMTPEITVSSGSSGIIACTTSGYGSPPALTVLETGTAPRELVSFAHDGTDHLADVGGTIERVAWESPDGVTIEGLLVSPHGPGPHPLVINIHGGPVWAWRDEWSMHYPHTPLLASRGYAVLHPNMRGSLGRGQKFIRDGLHDMGGVDAADVVAGIDALAATGRVDPARVGVTGNSYGGFMAAWLVATTNRFAAAIARSPVTDWVSQHYTSNIPGFDRMCLTGHPLDPQSSYRARSPFYLAAHVRTPMLLIAGAHDLATPPEQASMFHRALVEHGADSTLVIYQDEGHGVRGSAALVDQCARMIGFLDEHLAAGGAQ</sequence>
<evidence type="ECO:0000313" key="4">
    <source>
        <dbReference type="EMBL" id="QPI61170.1"/>
    </source>
</evidence>
<evidence type="ECO:0000256" key="2">
    <source>
        <dbReference type="ARBA" id="ARBA00022825"/>
    </source>
</evidence>
<accession>A0ABX6WIA8</accession>
<evidence type="ECO:0000313" key="5">
    <source>
        <dbReference type="Proteomes" id="UP000663421"/>
    </source>
</evidence>
<reference evidence="4 5" key="1">
    <citation type="submission" date="2020-11" db="EMBL/GenBank/DDBJ databases">
        <title>Complete genome sequence unveiled secondary metabolic potentials in Streptomyces solisilvae HNM0141.</title>
        <authorList>
            <person name="Huang X."/>
        </authorList>
    </citation>
    <scope>NUCLEOTIDE SEQUENCE [LARGE SCALE GENOMIC DNA]</scope>
    <source>
        <strain evidence="4 5">HNM0141</strain>
    </source>
</reference>
<dbReference type="Pfam" id="PF00326">
    <property type="entry name" value="Peptidase_S9"/>
    <property type="match status" value="1"/>
</dbReference>
<dbReference type="SUPFAM" id="SSF53474">
    <property type="entry name" value="alpha/beta-Hydrolases"/>
    <property type="match status" value="1"/>
</dbReference>
<name>A0ABX6WIA8_STRMQ</name>
<proteinExistence type="predicted"/>
<dbReference type="InterPro" id="IPR011042">
    <property type="entry name" value="6-blade_b-propeller_TolB-like"/>
</dbReference>
<protein>
    <submittedName>
        <fullName evidence="4">S9 family peptidase</fullName>
    </submittedName>
</protein>
<dbReference type="Gene3D" id="2.120.10.30">
    <property type="entry name" value="TolB, C-terminal domain"/>
    <property type="match status" value="2"/>
</dbReference>
<evidence type="ECO:0000256" key="1">
    <source>
        <dbReference type="ARBA" id="ARBA00022801"/>
    </source>
</evidence>
<keyword evidence="2" id="KW-0720">Serine protease</keyword>
<dbReference type="InterPro" id="IPR001375">
    <property type="entry name" value="Peptidase_S9_cat"/>
</dbReference>
<organism evidence="4 5">
    <name type="scientific">Streptomyces malaysiensis</name>
    <dbReference type="NCBI Taxonomy" id="92644"/>
    <lineage>
        <taxon>Bacteria</taxon>
        <taxon>Bacillati</taxon>
        <taxon>Actinomycetota</taxon>
        <taxon>Actinomycetes</taxon>
        <taxon>Kitasatosporales</taxon>
        <taxon>Streptomycetaceae</taxon>
        <taxon>Streptomyces</taxon>
        <taxon>Streptomyces violaceusniger group</taxon>
    </lineage>
</organism>
<dbReference type="Pfam" id="PF07676">
    <property type="entry name" value="PD40"/>
    <property type="match status" value="1"/>
</dbReference>
<dbReference type="PANTHER" id="PTHR42776">
    <property type="entry name" value="SERINE PEPTIDASE S9 FAMILY MEMBER"/>
    <property type="match status" value="1"/>
</dbReference>
<dbReference type="PANTHER" id="PTHR42776:SF27">
    <property type="entry name" value="DIPEPTIDYL PEPTIDASE FAMILY MEMBER 6"/>
    <property type="match status" value="1"/>
</dbReference>
<dbReference type="Proteomes" id="UP000663421">
    <property type="component" value="Chromosome"/>
</dbReference>
<dbReference type="Gene3D" id="3.40.50.1820">
    <property type="entry name" value="alpha/beta hydrolase"/>
    <property type="match status" value="1"/>
</dbReference>
<dbReference type="SUPFAM" id="SSF82171">
    <property type="entry name" value="DPP6 N-terminal domain-like"/>
    <property type="match status" value="1"/>
</dbReference>
<feature type="domain" description="Peptidase S9 prolyl oligopeptidase catalytic" evidence="3">
    <location>
        <begin position="450"/>
        <end position="652"/>
    </location>
</feature>
<dbReference type="EMBL" id="CP065050">
    <property type="protein sequence ID" value="QPI61170.1"/>
    <property type="molecule type" value="Genomic_DNA"/>
</dbReference>
<gene>
    <name evidence="4" type="ORF">I1A49_45260</name>
</gene>
<evidence type="ECO:0000259" key="3">
    <source>
        <dbReference type="Pfam" id="PF00326"/>
    </source>
</evidence>
<keyword evidence="5" id="KW-1185">Reference proteome</keyword>
<dbReference type="InterPro" id="IPR029058">
    <property type="entry name" value="AB_hydrolase_fold"/>
</dbReference>
<keyword evidence="1" id="KW-0378">Hydrolase</keyword>